<organism evidence="1 2">
    <name type="scientific">Rhizobium lusitanum</name>
    <dbReference type="NCBI Taxonomy" id="293958"/>
    <lineage>
        <taxon>Bacteria</taxon>
        <taxon>Pseudomonadati</taxon>
        <taxon>Pseudomonadota</taxon>
        <taxon>Alphaproteobacteria</taxon>
        <taxon>Hyphomicrobiales</taxon>
        <taxon>Rhizobiaceae</taxon>
        <taxon>Rhizobium/Agrobacterium group</taxon>
        <taxon>Rhizobium</taxon>
    </lineage>
</organism>
<dbReference type="Proteomes" id="UP000565576">
    <property type="component" value="Unassembled WGS sequence"/>
</dbReference>
<dbReference type="RefSeq" id="WP_184706891.1">
    <property type="nucleotide sequence ID" value="NZ_JACHBG010000009.1"/>
</dbReference>
<protein>
    <submittedName>
        <fullName evidence="1">Uncharacterized protein</fullName>
    </submittedName>
</protein>
<evidence type="ECO:0000313" key="2">
    <source>
        <dbReference type="Proteomes" id="UP000565576"/>
    </source>
</evidence>
<reference evidence="1 2" key="1">
    <citation type="submission" date="2020-08" db="EMBL/GenBank/DDBJ databases">
        <title>Genomic Encyclopedia of Type Strains, Phase IV (KMG-V): Genome sequencing to study the core and pangenomes of soil and plant-associated prokaryotes.</title>
        <authorList>
            <person name="Whitman W."/>
        </authorList>
    </citation>
    <scope>NUCLEOTIDE SEQUENCE [LARGE SCALE GENOMIC DNA]</scope>
    <source>
        <strain evidence="1 2">SEMIA 4060</strain>
    </source>
</reference>
<dbReference type="AlphaFoldDB" id="A0A7X0MF29"/>
<comment type="caution">
    <text evidence="1">The sequence shown here is derived from an EMBL/GenBank/DDBJ whole genome shotgun (WGS) entry which is preliminary data.</text>
</comment>
<accession>A0A7X0MF29</accession>
<proteinExistence type="predicted"/>
<dbReference type="EMBL" id="JACHBG010000009">
    <property type="protein sequence ID" value="MBB6486685.1"/>
    <property type="molecule type" value="Genomic_DNA"/>
</dbReference>
<evidence type="ECO:0000313" key="1">
    <source>
        <dbReference type="EMBL" id="MBB6486685.1"/>
    </source>
</evidence>
<gene>
    <name evidence="1" type="ORF">GGD46_003984</name>
</gene>
<sequence>MEAEASVLALLPTDACPFFMMDIRTVRTCQTHSRIGFSDSDCLIEVVG</sequence>
<name>A0A7X0MF29_9HYPH</name>